<protein>
    <submittedName>
        <fullName evidence="2">Putative membrane protein</fullName>
    </submittedName>
</protein>
<organism evidence="2 3">
    <name type="scientific">SAR86 cluster bacterium SAR86A</name>
    <dbReference type="NCBI Taxonomy" id="1123866"/>
    <lineage>
        <taxon>Bacteria</taxon>
        <taxon>Pseudomonadati</taxon>
        <taxon>Pseudomonadota</taxon>
        <taxon>Gammaproteobacteria</taxon>
        <taxon>SAR86 cluster</taxon>
    </lineage>
</organism>
<feature type="transmembrane region" description="Helical" evidence="1">
    <location>
        <begin position="168"/>
        <end position="186"/>
    </location>
</feature>
<evidence type="ECO:0000313" key="3">
    <source>
        <dbReference type="Proteomes" id="UP000010305"/>
    </source>
</evidence>
<dbReference type="HOGENOM" id="CLU_1453461_0_0_6"/>
<evidence type="ECO:0000256" key="1">
    <source>
        <dbReference type="SAM" id="Phobius"/>
    </source>
</evidence>
<name>J4WS44_9GAMM</name>
<keyword evidence="1" id="KW-0812">Transmembrane</keyword>
<proteinExistence type="predicted"/>
<sequence>MSFIAQVTISIVIYFLVRFFYKNEKSLNIAVAIGCLSYILIYLLTYEFISILPTIHFMVTGLSLLFIFVAYNEIIFLERKVKKIKEGELLSLESFSVEKYYKVVFKLLGIGLFFLSLALLSGLSLQTVFSSNLILKAIFTFLAWIIYLVVVVGIKYFNFPIKYATRSLFISMWAVLGAYYMNTYLVDS</sequence>
<feature type="transmembrane region" description="Helical" evidence="1">
    <location>
        <begin position="28"/>
        <end position="49"/>
    </location>
</feature>
<accession>J4WS44</accession>
<gene>
    <name evidence="2" type="ORF">NT01SARS_0252</name>
</gene>
<dbReference type="STRING" id="1123866.NT01SARS_0252"/>
<keyword evidence="1" id="KW-1133">Transmembrane helix</keyword>
<dbReference type="EMBL" id="JH611156">
    <property type="protein sequence ID" value="EJP71775.1"/>
    <property type="molecule type" value="Genomic_DNA"/>
</dbReference>
<evidence type="ECO:0000313" key="2">
    <source>
        <dbReference type="EMBL" id="EJP71775.1"/>
    </source>
</evidence>
<feature type="transmembrane region" description="Helical" evidence="1">
    <location>
        <begin position="6"/>
        <end position="21"/>
    </location>
</feature>
<keyword evidence="1" id="KW-0472">Membrane</keyword>
<dbReference type="Proteomes" id="UP000010305">
    <property type="component" value="Unassembled WGS sequence"/>
</dbReference>
<feature type="transmembrane region" description="Helical" evidence="1">
    <location>
        <begin position="55"/>
        <end position="77"/>
    </location>
</feature>
<dbReference type="AlphaFoldDB" id="J4WS44"/>
<feature type="transmembrane region" description="Helical" evidence="1">
    <location>
        <begin position="137"/>
        <end position="156"/>
    </location>
</feature>
<feature type="transmembrane region" description="Helical" evidence="1">
    <location>
        <begin position="103"/>
        <end position="125"/>
    </location>
</feature>
<reference evidence="2 3" key="1">
    <citation type="journal article" date="2012" name="ISME J.">
        <title>Genomic insights to SAR86, an abundant and uncultivated marine bacterial lineage.</title>
        <authorList>
            <person name="Dupont C.L."/>
            <person name="Rusch D.B."/>
            <person name="Yooseph S."/>
            <person name="Lombardo M.J."/>
            <person name="Richter R.A."/>
            <person name="Valas R."/>
            <person name="Novotny M."/>
            <person name="Yee-Greenbaum J."/>
            <person name="Selengut J.D."/>
            <person name="Haft D.H."/>
            <person name="Halpern A.L."/>
            <person name="Lasken R.S."/>
            <person name="Nealson K."/>
            <person name="Friedman R."/>
            <person name="Venter J.C."/>
        </authorList>
    </citation>
    <scope>NUCLEOTIDE SEQUENCE [LARGE SCALE GENOMIC DNA]</scope>
</reference>